<name>A0A3B9IUC8_9PROT</name>
<gene>
    <name evidence="3" type="ORF">DCK97_25780</name>
</gene>
<dbReference type="GO" id="GO:0004637">
    <property type="term" value="F:phosphoribosylamine-glycine ligase activity"/>
    <property type="evidence" value="ECO:0007669"/>
    <property type="project" value="InterPro"/>
</dbReference>
<evidence type="ECO:0000313" key="3">
    <source>
        <dbReference type="EMBL" id="HAE50829.1"/>
    </source>
</evidence>
<accession>A0A3B9IUC8</accession>
<dbReference type="InterPro" id="IPR037123">
    <property type="entry name" value="PRibGlycinamide_synth_C_sf"/>
</dbReference>
<reference evidence="3 4" key="1">
    <citation type="journal article" date="2018" name="Nat. Biotechnol.">
        <title>A standardized bacterial taxonomy based on genome phylogeny substantially revises the tree of life.</title>
        <authorList>
            <person name="Parks D.H."/>
            <person name="Chuvochina M."/>
            <person name="Waite D.W."/>
            <person name="Rinke C."/>
            <person name="Skarshewski A."/>
            <person name="Chaumeil P.A."/>
            <person name="Hugenholtz P."/>
        </authorList>
    </citation>
    <scope>NUCLEOTIDE SEQUENCE [LARGE SCALE GENOMIC DNA]</scope>
    <source>
        <strain evidence="3">UBA8739</strain>
    </source>
</reference>
<dbReference type="Proteomes" id="UP000257706">
    <property type="component" value="Unassembled WGS sequence"/>
</dbReference>
<dbReference type="Pfam" id="PF02843">
    <property type="entry name" value="GARS_C"/>
    <property type="match status" value="1"/>
</dbReference>
<dbReference type="InterPro" id="IPR011054">
    <property type="entry name" value="Rudment_hybrid_motif"/>
</dbReference>
<dbReference type="AlphaFoldDB" id="A0A3B9IUC8"/>
<evidence type="ECO:0000313" key="4">
    <source>
        <dbReference type="Proteomes" id="UP000257706"/>
    </source>
</evidence>
<dbReference type="EMBL" id="DMAI01000419">
    <property type="protein sequence ID" value="HAE50829.1"/>
    <property type="molecule type" value="Genomic_DNA"/>
</dbReference>
<organism evidence="3 4">
    <name type="scientific">Tistrella mobilis</name>
    <dbReference type="NCBI Taxonomy" id="171437"/>
    <lineage>
        <taxon>Bacteria</taxon>
        <taxon>Pseudomonadati</taxon>
        <taxon>Pseudomonadota</taxon>
        <taxon>Alphaproteobacteria</taxon>
        <taxon>Geminicoccales</taxon>
        <taxon>Geminicoccaceae</taxon>
        <taxon>Tistrella</taxon>
    </lineage>
</organism>
<dbReference type="Gene3D" id="3.90.600.10">
    <property type="entry name" value="Phosphoribosylglycinamide synthetase, C-terminal domain"/>
    <property type="match status" value="1"/>
</dbReference>
<feature type="domain" description="Phosphoribosylglycinamide synthetase C-domain" evidence="2">
    <location>
        <begin position="1"/>
        <end position="39"/>
    </location>
</feature>
<sequence length="40" mass="4178">AVTALGDGPSEAQSRAYAAVDAIDWPGGFCRRDIGWRAIG</sequence>
<dbReference type="InterPro" id="IPR020560">
    <property type="entry name" value="PRibGlycinamide_synth_C-dom"/>
</dbReference>
<dbReference type="GO" id="GO:0009113">
    <property type="term" value="P:purine nucleobase biosynthetic process"/>
    <property type="evidence" value="ECO:0007669"/>
    <property type="project" value="InterPro"/>
</dbReference>
<comment type="cofactor">
    <cofactor evidence="1">
        <name>Mn(2+)</name>
        <dbReference type="ChEBI" id="CHEBI:29035"/>
    </cofactor>
</comment>
<dbReference type="SMART" id="SM01210">
    <property type="entry name" value="GARS_C"/>
    <property type="match status" value="1"/>
</dbReference>
<proteinExistence type="predicted"/>
<evidence type="ECO:0000256" key="1">
    <source>
        <dbReference type="ARBA" id="ARBA00001936"/>
    </source>
</evidence>
<evidence type="ECO:0000259" key="2">
    <source>
        <dbReference type="SMART" id="SM01210"/>
    </source>
</evidence>
<feature type="non-terminal residue" evidence="3">
    <location>
        <position position="1"/>
    </location>
</feature>
<comment type="caution">
    <text evidence="3">The sequence shown here is derived from an EMBL/GenBank/DDBJ whole genome shotgun (WGS) entry which is preliminary data.</text>
</comment>
<protein>
    <recommendedName>
        <fullName evidence="2">Phosphoribosylglycinamide synthetase C-domain domain-containing protein</fullName>
    </recommendedName>
</protein>
<dbReference type="SUPFAM" id="SSF51246">
    <property type="entry name" value="Rudiment single hybrid motif"/>
    <property type="match status" value="1"/>
</dbReference>